<dbReference type="InterPro" id="IPR036179">
    <property type="entry name" value="Ig-like_dom_sf"/>
</dbReference>
<dbReference type="SUPFAM" id="SSF48726">
    <property type="entry name" value="Immunoglobulin"/>
    <property type="match status" value="5"/>
</dbReference>
<proteinExistence type="predicted"/>
<evidence type="ECO:0000256" key="4">
    <source>
        <dbReference type="ARBA" id="ARBA00046458"/>
    </source>
</evidence>
<feature type="domain" description="Ig-like" evidence="5">
    <location>
        <begin position="119"/>
        <end position="204"/>
    </location>
</feature>
<dbReference type="PROSITE" id="PS50835">
    <property type="entry name" value="IG_LIKE"/>
    <property type="match status" value="3"/>
</dbReference>
<dbReference type="InParanoid" id="A0A6J2W0A2"/>
<dbReference type="Gene3D" id="2.60.40.10">
    <property type="entry name" value="Immunoglobulins"/>
    <property type="match status" value="5"/>
</dbReference>
<dbReference type="SMART" id="SM00408">
    <property type="entry name" value="IGc2"/>
    <property type="match status" value="2"/>
</dbReference>
<dbReference type="Pfam" id="PF13895">
    <property type="entry name" value="Ig_2"/>
    <property type="match status" value="2"/>
</dbReference>
<reference evidence="7" key="1">
    <citation type="submission" date="2025-08" db="UniProtKB">
        <authorList>
            <consortium name="RefSeq"/>
        </authorList>
    </citation>
    <scope>IDENTIFICATION</scope>
</reference>
<evidence type="ECO:0000313" key="7">
    <source>
        <dbReference type="RefSeq" id="XP_030638745.1"/>
    </source>
</evidence>
<protein>
    <recommendedName>
        <fullName evidence="1">B-cell receptor CD22</fullName>
    </recommendedName>
    <alternativeName>
        <fullName evidence="2">Sialic acid-binding Ig-like lectin 2</fullName>
    </alternativeName>
</protein>
<organism evidence="6 7">
    <name type="scientific">Chanos chanos</name>
    <name type="common">Milkfish</name>
    <name type="synonym">Mugil chanos</name>
    <dbReference type="NCBI Taxonomy" id="29144"/>
    <lineage>
        <taxon>Eukaryota</taxon>
        <taxon>Metazoa</taxon>
        <taxon>Chordata</taxon>
        <taxon>Craniata</taxon>
        <taxon>Vertebrata</taxon>
        <taxon>Euteleostomi</taxon>
        <taxon>Actinopterygii</taxon>
        <taxon>Neopterygii</taxon>
        <taxon>Teleostei</taxon>
        <taxon>Ostariophysi</taxon>
        <taxon>Gonorynchiformes</taxon>
        <taxon>Chanidae</taxon>
        <taxon>Chanos</taxon>
    </lineage>
</organism>
<feature type="domain" description="Ig-like" evidence="5">
    <location>
        <begin position="391"/>
        <end position="474"/>
    </location>
</feature>
<sequence>MGPGVDKPTYLHLRDKGHSFEDNNSVTLSKKNICALKGTYVDIPCTYTVNGYSVQSKEWYRTQTSGGWGRDLRTDPEYKTRVKYDDWNCELRIKSLRLSDSGVYNIRFKTWNSDWISGPSGVKLSVSDLLVKVTTEVEWFVKLTCSITCSPYPRLQYDWYKNGYFERSSSDSILLHKDTSWDDGSYFCSVRNQKNIRSPEVCIGQKCWSITYSHENICALRGSSVDLSCSYTYPAWHTVTTTLWFNTEQYWVEPTDLSLDEDYEGRVEFRGDKKSDCTLRIRDLRESDARNYKFRFLTNQEGGKYSAKTGVSLSITDLKVEIKDNSWRRTLTCKTSCSLSNNPTFIWYKNGQPYRTYGNTQTIYLSNTADGSYSCAVKEFEGLRSPAVYPPKNTRASINSSGEIVEGSPVTLICSSDANPPVHTYTWYKKNGAEPSPMGSGQNFSITNISSEDSGQYYCKAKNILGPENSTLITIDVLCE</sequence>
<dbReference type="RefSeq" id="XP_030638745.1">
    <property type="nucleotide sequence ID" value="XM_030782885.1"/>
</dbReference>
<evidence type="ECO:0000256" key="2">
    <source>
        <dbReference type="ARBA" id="ARBA00041781"/>
    </source>
</evidence>
<dbReference type="InterPro" id="IPR007110">
    <property type="entry name" value="Ig-like_dom"/>
</dbReference>
<keyword evidence="6" id="KW-1185">Reference proteome</keyword>
<accession>A0A6J2W0A2</accession>
<evidence type="ECO:0000256" key="1">
    <source>
        <dbReference type="ARBA" id="ARBA00040106"/>
    </source>
</evidence>
<dbReference type="PANTHER" id="PTHR46013:SF4">
    <property type="entry name" value="B-CELL RECEPTOR CD22-RELATED"/>
    <property type="match status" value="1"/>
</dbReference>
<dbReference type="CDD" id="cd00096">
    <property type="entry name" value="Ig"/>
    <property type="match status" value="1"/>
</dbReference>
<dbReference type="InterPro" id="IPR003598">
    <property type="entry name" value="Ig_sub2"/>
</dbReference>
<dbReference type="InterPro" id="IPR013783">
    <property type="entry name" value="Ig-like_fold"/>
</dbReference>
<dbReference type="OrthoDB" id="10039395at2759"/>
<dbReference type="Pfam" id="PF24518">
    <property type="entry name" value="Ig_CD22"/>
    <property type="match status" value="1"/>
</dbReference>
<dbReference type="InterPro" id="IPR056386">
    <property type="entry name" value="Ig_CD22"/>
</dbReference>
<dbReference type="GeneID" id="115819323"/>
<dbReference type="Proteomes" id="UP000504632">
    <property type="component" value="Chromosome 8"/>
</dbReference>
<name>A0A6J2W0A2_CHACN</name>
<evidence type="ECO:0000313" key="6">
    <source>
        <dbReference type="Proteomes" id="UP000504632"/>
    </source>
</evidence>
<dbReference type="AlphaFoldDB" id="A0A6J2W0A2"/>
<comment type="subunit">
    <text evidence="4">Predominantly monomer of isoform CD22-beta. Also found as heterodimer of isoform CD22-beta and a shorter isoform. Interacts with PTPN6/SHP-1, LYN, SYK, PIK3R1/PIK3R2 and PLCG1 upon phosphorylation. Interacts with GRB2, INPP5D and SHC1 upon phosphorylation. May form a complex with INPP5D/SHIP, GRB2 and SHC1.</text>
</comment>
<feature type="domain" description="Ig-like" evidence="5">
    <location>
        <begin position="330"/>
        <end position="377"/>
    </location>
</feature>
<dbReference type="InterPro" id="IPR003599">
    <property type="entry name" value="Ig_sub"/>
</dbReference>
<dbReference type="SMART" id="SM00409">
    <property type="entry name" value="IG"/>
    <property type="match status" value="4"/>
</dbReference>
<gene>
    <name evidence="7" type="primary">LOC115819323</name>
</gene>
<evidence type="ECO:0000256" key="3">
    <source>
        <dbReference type="ARBA" id="ARBA00045430"/>
    </source>
</evidence>
<comment type="function">
    <text evidence="3">Most highly expressed siglec (sialic acid-binding immunoglobulin-like lectin) on B-cells that plays a role in various aspects of B-cell biology including differentiation, antigen presentation, and trafficking to bone marrow. Binds to alpha 2,6-linked sialic acid residues of surface molecules such as CD22 itself, CD45 and IgM in a cis configuration. Can also bind to ligands on other cells as an adhesion molecule in a trans configuration. Acts as an inhibitory coreceptor on the surface of B-cells and inhibits B-cell receptor induced signaling, characterized by inhibition of the calcium mobilization and cellular activation. Mechanistically, the immunoreceptor tyrosine-based inhibitory motif domain is phosphorylated by the Src kinase LYN, which in turn leads to the recruitment of the protein tyrosine phosphatase 1/PTPN6, leading to the negative regulation of BCR signaling. If this negative signaling from is of sufficient strength, apoptosis of the B-cell can be induced.</text>
</comment>
<dbReference type="PANTHER" id="PTHR46013">
    <property type="entry name" value="VASCULAR CELL ADHESION MOLECULE 1"/>
    <property type="match status" value="1"/>
</dbReference>
<evidence type="ECO:0000259" key="5">
    <source>
        <dbReference type="PROSITE" id="PS50835"/>
    </source>
</evidence>